<dbReference type="InterPro" id="IPR016181">
    <property type="entry name" value="Acyl_CoA_acyltransferase"/>
</dbReference>
<evidence type="ECO:0000256" key="1">
    <source>
        <dbReference type="ARBA" id="ARBA00022679"/>
    </source>
</evidence>
<evidence type="ECO:0000313" key="6">
    <source>
        <dbReference type="Proteomes" id="UP000036890"/>
    </source>
</evidence>
<dbReference type="Pfam" id="PF13302">
    <property type="entry name" value="Acetyltransf_3"/>
    <property type="match status" value="1"/>
</dbReference>
<organism evidence="5 6">
    <name type="scientific">Stenotrophomonas geniculata N1</name>
    <dbReference type="NCBI Taxonomy" id="1167641"/>
    <lineage>
        <taxon>Bacteria</taxon>
        <taxon>Pseudomonadati</taxon>
        <taxon>Pseudomonadota</taxon>
        <taxon>Gammaproteobacteria</taxon>
        <taxon>Lysobacterales</taxon>
        <taxon>Lysobacteraceae</taxon>
        <taxon>Stenotrophomonas</taxon>
    </lineage>
</organism>
<dbReference type="PANTHER" id="PTHR43792">
    <property type="entry name" value="GNAT FAMILY, PUTATIVE (AFU_ORTHOLOGUE AFUA_3G00765)-RELATED-RELATED"/>
    <property type="match status" value="1"/>
</dbReference>
<dbReference type="InterPro" id="IPR051531">
    <property type="entry name" value="N-acetyltransferase"/>
</dbReference>
<name>A0A0L8ADR9_9GAMM</name>
<dbReference type="SUPFAM" id="SSF55729">
    <property type="entry name" value="Acyl-CoA N-acyltransferases (Nat)"/>
    <property type="match status" value="1"/>
</dbReference>
<dbReference type="GeneID" id="86935951"/>
<dbReference type="RefSeq" id="WP_010486002.1">
    <property type="nucleotide sequence ID" value="NZ_AJLO02000012.1"/>
</dbReference>
<keyword evidence="1 5" id="KW-0808">Transferase</keyword>
<dbReference type="GO" id="GO:0016747">
    <property type="term" value="F:acyltransferase activity, transferring groups other than amino-acyl groups"/>
    <property type="evidence" value="ECO:0007669"/>
    <property type="project" value="InterPro"/>
</dbReference>
<reference evidence="5 6" key="1">
    <citation type="journal article" date="2012" name="J. Bacteriol.">
        <title>Genome sequence of a novel nicotine-degrading strain, Pseudomonas geniculata N1.</title>
        <authorList>
            <person name="Tang H."/>
            <person name="Yu H."/>
            <person name="Tai C."/>
            <person name="Huang K."/>
            <person name="Liu Y."/>
            <person name="Wang L."/>
            <person name="Yao Y."/>
            <person name="Wu G."/>
            <person name="Xu P."/>
        </authorList>
    </citation>
    <scope>NUCLEOTIDE SEQUENCE [LARGE SCALE GENOMIC DNA]</scope>
    <source>
        <strain evidence="5 6">N1</strain>
    </source>
</reference>
<protein>
    <submittedName>
        <fullName evidence="5">GCN5 family acetyltransferase</fullName>
    </submittedName>
</protein>
<gene>
    <name evidence="5" type="ORF">W7K_04915</name>
</gene>
<comment type="similarity">
    <text evidence="3">Belongs to the acetyltransferase family. RimJ subfamily.</text>
</comment>
<accession>A0A0L8ADR9</accession>
<dbReference type="EMBL" id="AJLO02000012">
    <property type="protein sequence ID" value="KOF00382.1"/>
    <property type="molecule type" value="Genomic_DNA"/>
</dbReference>
<proteinExistence type="inferred from homology"/>
<dbReference type="OrthoDB" id="9801656at2"/>
<sequence length="192" mass="21448">MASHSLLFPGLPLHSARLVLSPIRRDDAAALFAIQSDPDVMRFWNHPAWTRPAEARAQIDDDLAAQATGTQLKLAVRETLDGPLLGICVVFALDRDAARAEIGYLLAPDRQGQGYMHEALQHLLDYLFQTLHLHRVEAEVDPRNRPSAHVLERLGFHLEGVLRQRWRIQGELSDSAVYGLLADDDVRTPLPA</sequence>
<dbReference type="AlphaFoldDB" id="A0A0L8ADR9"/>
<dbReference type="PANTHER" id="PTHR43792:SF8">
    <property type="entry name" value="[RIBOSOMAL PROTEIN US5]-ALANINE N-ACETYLTRANSFERASE"/>
    <property type="match status" value="1"/>
</dbReference>
<dbReference type="InterPro" id="IPR000182">
    <property type="entry name" value="GNAT_dom"/>
</dbReference>
<dbReference type="Gene3D" id="3.40.630.30">
    <property type="match status" value="1"/>
</dbReference>
<dbReference type="Proteomes" id="UP000036890">
    <property type="component" value="Unassembled WGS sequence"/>
</dbReference>
<evidence type="ECO:0000259" key="4">
    <source>
        <dbReference type="PROSITE" id="PS51186"/>
    </source>
</evidence>
<comment type="caution">
    <text evidence="5">The sequence shown here is derived from an EMBL/GenBank/DDBJ whole genome shotgun (WGS) entry which is preliminary data.</text>
</comment>
<evidence type="ECO:0000313" key="5">
    <source>
        <dbReference type="EMBL" id="KOF00382.1"/>
    </source>
</evidence>
<evidence type="ECO:0000256" key="3">
    <source>
        <dbReference type="ARBA" id="ARBA00038502"/>
    </source>
</evidence>
<keyword evidence="2" id="KW-0012">Acyltransferase</keyword>
<dbReference type="PROSITE" id="PS51186">
    <property type="entry name" value="GNAT"/>
    <property type="match status" value="1"/>
</dbReference>
<evidence type="ECO:0000256" key="2">
    <source>
        <dbReference type="ARBA" id="ARBA00023315"/>
    </source>
</evidence>
<feature type="domain" description="N-acetyltransferase" evidence="4">
    <location>
        <begin position="18"/>
        <end position="183"/>
    </location>
</feature>